<organism evidence="3 4">
    <name type="scientific">Plectosphaerella plurivora</name>
    <dbReference type="NCBI Taxonomy" id="936078"/>
    <lineage>
        <taxon>Eukaryota</taxon>
        <taxon>Fungi</taxon>
        <taxon>Dikarya</taxon>
        <taxon>Ascomycota</taxon>
        <taxon>Pezizomycotina</taxon>
        <taxon>Sordariomycetes</taxon>
        <taxon>Hypocreomycetidae</taxon>
        <taxon>Glomerellales</taxon>
        <taxon>Plectosphaerellaceae</taxon>
        <taxon>Plectosphaerella</taxon>
    </lineage>
</organism>
<comment type="caution">
    <text evidence="3">The sequence shown here is derived from an EMBL/GenBank/DDBJ whole genome shotgun (WGS) entry which is preliminary data.</text>
</comment>
<accession>A0A9P8V9T9</accession>
<dbReference type="InterPro" id="IPR004827">
    <property type="entry name" value="bZIP"/>
</dbReference>
<proteinExistence type="predicted"/>
<dbReference type="GO" id="GO:0003700">
    <property type="term" value="F:DNA-binding transcription factor activity"/>
    <property type="evidence" value="ECO:0007669"/>
    <property type="project" value="InterPro"/>
</dbReference>
<feature type="region of interest" description="Disordered" evidence="1">
    <location>
        <begin position="1"/>
        <end position="23"/>
    </location>
</feature>
<keyword evidence="4" id="KW-1185">Reference proteome</keyword>
<dbReference type="Proteomes" id="UP000770015">
    <property type="component" value="Unassembled WGS sequence"/>
</dbReference>
<dbReference type="AlphaFoldDB" id="A0A9P8V9T9"/>
<evidence type="ECO:0000313" key="4">
    <source>
        <dbReference type="Proteomes" id="UP000770015"/>
    </source>
</evidence>
<evidence type="ECO:0000313" key="3">
    <source>
        <dbReference type="EMBL" id="KAH6685702.1"/>
    </source>
</evidence>
<sequence length="303" mass="34422">MDPLKTEDTFMQFQDTQYPPPTNMDPMLTGETYPQFQDTQYPIPTTMEPIKTEDTYLQFQNTQYPAPTTMGPIKTEDTYVQFQDTQYTSPTQDGAPSQQAPIHPYMRSLLIDGTFPGQVPPMAPNFQIEPGVVMILDQNKEYSYLPIEAPKQKGKKASSSTEQPVLYRKRSAPELVDLTPLPTDDGGISDDVDIRSDMSDETRLRAEMKNNKNEKKKVLLARHKNNISARRGRERRMNRAMLLAEGRAQALAERNYWKARAYGLGADAFEWLAMPDAERNDFIADFRVDIDSLLGKNPPGSNE</sequence>
<dbReference type="PROSITE" id="PS00036">
    <property type="entry name" value="BZIP_BASIC"/>
    <property type="match status" value="1"/>
</dbReference>
<reference evidence="3" key="1">
    <citation type="journal article" date="2021" name="Nat. Commun.">
        <title>Genetic determinants of endophytism in the Arabidopsis root mycobiome.</title>
        <authorList>
            <person name="Mesny F."/>
            <person name="Miyauchi S."/>
            <person name="Thiergart T."/>
            <person name="Pickel B."/>
            <person name="Atanasova L."/>
            <person name="Karlsson M."/>
            <person name="Huettel B."/>
            <person name="Barry K.W."/>
            <person name="Haridas S."/>
            <person name="Chen C."/>
            <person name="Bauer D."/>
            <person name="Andreopoulos W."/>
            <person name="Pangilinan J."/>
            <person name="LaButti K."/>
            <person name="Riley R."/>
            <person name="Lipzen A."/>
            <person name="Clum A."/>
            <person name="Drula E."/>
            <person name="Henrissat B."/>
            <person name="Kohler A."/>
            <person name="Grigoriev I.V."/>
            <person name="Martin F.M."/>
            <person name="Hacquard S."/>
        </authorList>
    </citation>
    <scope>NUCLEOTIDE SEQUENCE</scope>
    <source>
        <strain evidence="3">MPI-SDFR-AT-0117</strain>
    </source>
</reference>
<dbReference type="EMBL" id="JAGSXJ010000014">
    <property type="protein sequence ID" value="KAH6685702.1"/>
    <property type="molecule type" value="Genomic_DNA"/>
</dbReference>
<evidence type="ECO:0000256" key="1">
    <source>
        <dbReference type="SAM" id="MobiDB-lite"/>
    </source>
</evidence>
<gene>
    <name evidence="3" type="ORF">F5X68DRAFT_232685</name>
</gene>
<protein>
    <recommendedName>
        <fullName evidence="2">BZIP domain-containing protein</fullName>
    </recommendedName>
</protein>
<dbReference type="OrthoDB" id="10457195at2759"/>
<evidence type="ECO:0000259" key="2">
    <source>
        <dbReference type="PROSITE" id="PS00036"/>
    </source>
</evidence>
<feature type="domain" description="BZIP" evidence="2">
    <location>
        <begin position="222"/>
        <end position="235"/>
    </location>
</feature>
<name>A0A9P8V9T9_9PEZI</name>